<protein>
    <submittedName>
        <fullName evidence="2">Putative membrane-anchored protein</fullName>
    </submittedName>
</protein>
<keyword evidence="3" id="KW-1185">Reference proteome</keyword>
<accession>A0A7W9CI22</accession>
<proteinExistence type="predicted"/>
<dbReference type="Proteomes" id="UP000545037">
    <property type="component" value="Unassembled WGS sequence"/>
</dbReference>
<dbReference type="AlphaFoldDB" id="A0A7W9CI22"/>
<gene>
    <name evidence="2" type="ORF">GGR13_001639</name>
</gene>
<dbReference type="EMBL" id="JACHOR010000002">
    <property type="protein sequence ID" value="MBB5746055.1"/>
    <property type="molecule type" value="Genomic_DNA"/>
</dbReference>
<keyword evidence="1" id="KW-0472">Membrane</keyword>
<sequence>MSQSTSAATTRWRYHPQRDVLIAEAHARPFTPLVGPALITRIATLSGQAGEEADRVHMAALCRRLGQPEPGPTSRWCVLDAGLWRVRWERHTELSTWTFFRAPSGTTPFAESALDLAPEDWLSAFPGEVLVATRLEVWPEVDERAAAALFGLEVVGARLADGAAIALTDFRPDAQGMTRYLMLAHAGDAALTGRLVQSLLEIETYRLMALLAFPVAGQTASALGTIEATAAELAHKLAEDADPEADRLLLDRLAALAGETEALIGRTSFRFGAASAYHGIVRERIDMLRETHIDGLLTLGEFMQRRLDPAMRTCDATAERQRATIDRIARMAQMLNTRVEVAAEATSAALLASMDKRAGTQLKLQQTVEGLSTAAIAYYAVGLLSFPLKAIESVWHAFSATVAVGIAAPLVVLVVWRSLHSWRRKLEDEGTSRSERRS</sequence>
<name>A0A7W9CI22_9CAUL</name>
<dbReference type="RefSeq" id="WP_183213002.1">
    <property type="nucleotide sequence ID" value="NZ_JACHOR010000002.1"/>
</dbReference>
<evidence type="ECO:0000313" key="3">
    <source>
        <dbReference type="Proteomes" id="UP000545037"/>
    </source>
</evidence>
<evidence type="ECO:0000256" key="1">
    <source>
        <dbReference type="SAM" id="Phobius"/>
    </source>
</evidence>
<reference evidence="2 3" key="1">
    <citation type="submission" date="2020-08" db="EMBL/GenBank/DDBJ databases">
        <title>Genomic Encyclopedia of Type Strains, Phase IV (KMG-IV): sequencing the most valuable type-strain genomes for metagenomic binning, comparative biology and taxonomic classification.</title>
        <authorList>
            <person name="Goeker M."/>
        </authorList>
    </citation>
    <scope>NUCLEOTIDE SEQUENCE [LARGE SCALE GENOMIC DNA]</scope>
    <source>
        <strain evidence="2 3">DSM 4737</strain>
    </source>
</reference>
<keyword evidence="1" id="KW-0812">Transmembrane</keyword>
<dbReference type="Pfam" id="PF11902">
    <property type="entry name" value="DUF3422"/>
    <property type="match status" value="1"/>
</dbReference>
<evidence type="ECO:0000313" key="2">
    <source>
        <dbReference type="EMBL" id="MBB5746055.1"/>
    </source>
</evidence>
<dbReference type="InterPro" id="IPR021830">
    <property type="entry name" value="DUF3422"/>
</dbReference>
<organism evidence="2 3">
    <name type="scientific">Brevundimonas variabilis</name>
    <dbReference type="NCBI Taxonomy" id="74312"/>
    <lineage>
        <taxon>Bacteria</taxon>
        <taxon>Pseudomonadati</taxon>
        <taxon>Pseudomonadota</taxon>
        <taxon>Alphaproteobacteria</taxon>
        <taxon>Caulobacterales</taxon>
        <taxon>Caulobacteraceae</taxon>
        <taxon>Brevundimonas</taxon>
    </lineage>
</organism>
<keyword evidence="1" id="KW-1133">Transmembrane helix</keyword>
<feature type="transmembrane region" description="Helical" evidence="1">
    <location>
        <begin position="394"/>
        <end position="416"/>
    </location>
</feature>
<comment type="caution">
    <text evidence="2">The sequence shown here is derived from an EMBL/GenBank/DDBJ whole genome shotgun (WGS) entry which is preliminary data.</text>
</comment>